<comment type="caution">
    <text evidence="1">The sequence shown here is derived from an EMBL/GenBank/DDBJ whole genome shotgun (WGS) entry which is preliminary data.</text>
</comment>
<evidence type="ECO:0000313" key="1">
    <source>
        <dbReference type="EMBL" id="KYC36331.1"/>
    </source>
</evidence>
<keyword evidence="2" id="KW-1185">Reference proteome</keyword>
<reference evidence="1 2" key="1">
    <citation type="journal article" date="2013" name="Genome Biol. Evol.">
        <title>Genomes of Stigonematalean cyanobacteria (subsection V) and the evolution of oxygenic photosynthesis from prokaryotes to plastids.</title>
        <authorList>
            <person name="Dagan T."/>
            <person name="Roettger M."/>
            <person name="Stucken K."/>
            <person name="Landan G."/>
            <person name="Koch R."/>
            <person name="Major P."/>
            <person name="Gould S.B."/>
            <person name="Goremykin V.V."/>
            <person name="Rippka R."/>
            <person name="Tandeau de Marsac N."/>
            <person name="Gugger M."/>
            <person name="Lockhart P.J."/>
            <person name="Allen J.F."/>
            <person name="Brune I."/>
            <person name="Maus I."/>
            <person name="Puhler A."/>
            <person name="Martin W.F."/>
        </authorList>
    </citation>
    <scope>NUCLEOTIDE SEQUENCE [LARGE SCALE GENOMIC DNA]</scope>
    <source>
        <strain evidence="1 2">PCC 7110</strain>
    </source>
</reference>
<name>A0A139WV58_9CYAN</name>
<accession>A0A139WV58</accession>
<dbReference type="Proteomes" id="UP000076925">
    <property type="component" value="Unassembled WGS sequence"/>
</dbReference>
<proteinExistence type="predicted"/>
<dbReference type="AlphaFoldDB" id="A0A139WV58"/>
<gene>
    <name evidence="1" type="ORF">WA1_42170</name>
</gene>
<sequence length="60" mass="6969">MLYGISKQQVVIELFRINGGKPGYYLADLRHNKQYYYCGTEPQDVKSKLLFLGIGREDLQ</sequence>
<organism evidence="1 2">
    <name type="scientific">Scytonema hofmannii PCC 7110</name>
    <dbReference type="NCBI Taxonomy" id="128403"/>
    <lineage>
        <taxon>Bacteria</taxon>
        <taxon>Bacillati</taxon>
        <taxon>Cyanobacteriota</taxon>
        <taxon>Cyanophyceae</taxon>
        <taxon>Nostocales</taxon>
        <taxon>Scytonemataceae</taxon>
        <taxon>Scytonema</taxon>
    </lineage>
</organism>
<dbReference type="EMBL" id="ANNX02000047">
    <property type="protein sequence ID" value="KYC36331.1"/>
    <property type="molecule type" value="Genomic_DNA"/>
</dbReference>
<protein>
    <submittedName>
        <fullName evidence="1">Uncharacterized protein</fullName>
    </submittedName>
</protein>
<evidence type="ECO:0000313" key="2">
    <source>
        <dbReference type="Proteomes" id="UP000076925"/>
    </source>
</evidence>